<feature type="signal peptide" evidence="1">
    <location>
        <begin position="1"/>
        <end position="21"/>
    </location>
</feature>
<comment type="caution">
    <text evidence="2">The sequence shown here is derived from an EMBL/GenBank/DDBJ whole genome shotgun (WGS) entry which is preliminary data.</text>
</comment>
<dbReference type="AlphaFoldDB" id="A0AAJ0BZH9"/>
<accession>A0AAJ0BZH9</accession>
<organism evidence="2 3">
    <name type="scientific">Phialemonium atrogriseum</name>
    <dbReference type="NCBI Taxonomy" id="1093897"/>
    <lineage>
        <taxon>Eukaryota</taxon>
        <taxon>Fungi</taxon>
        <taxon>Dikarya</taxon>
        <taxon>Ascomycota</taxon>
        <taxon>Pezizomycotina</taxon>
        <taxon>Sordariomycetes</taxon>
        <taxon>Sordariomycetidae</taxon>
        <taxon>Cephalothecales</taxon>
        <taxon>Cephalothecaceae</taxon>
        <taxon>Phialemonium</taxon>
    </lineage>
</organism>
<name>A0AAJ0BZH9_9PEZI</name>
<dbReference type="RefSeq" id="XP_060283588.1">
    <property type="nucleotide sequence ID" value="XM_060427856.1"/>
</dbReference>
<dbReference type="GeneID" id="85311043"/>
<sequence length="186" mass="19555">MHLSIGNVVATGLALASTASAAGINIHNWCNQPIYFYQSTNGGCDAGASGQCHSNPYTVQPGATLTQLWVNSGSGTSLKLAKDASFQAGILQFEYARPPDGLYWDLSDLDGAGAGVVGSPFRDDNVKVSPTGAGAGQGNCTPLRCQGGQTCRESFQSPDDVNTRWCPADIGDFWIDLCQPDGSFWN</sequence>
<dbReference type="EMBL" id="MU839008">
    <property type="protein sequence ID" value="KAK1767375.1"/>
    <property type="molecule type" value="Genomic_DNA"/>
</dbReference>
<keyword evidence="3" id="KW-1185">Reference proteome</keyword>
<evidence type="ECO:0000313" key="2">
    <source>
        <dbReference type="EMBL" id="KAK1767375.1"/>
    </source>
</evidence>
<proteinExistence type="predicted"/>
<dbReference type="PANTHER" id="PTHR36195:SF6">
    <property type="entry name" value="SECRETED THAUMATIN-LIKE PROTEIN CALA"/>
    <property type="match status" value="1"/>
</dbReference>
<dbReference type="InterPro" id="IPR006771">
    <property type="entry name" value="CetA-like"/>
</dbReference>
<dbReference type="Pfam" id="PF04681">
    <property type="entry name" value="Bys1"/>
    <property type="match status" value="1"/>
</dbReference>
<dbReference type="PANTHER" id="PTHR36195">
    <property type="entry name" value="DOMAIN PROTEIN, PUTATIVE (AFU_ORTHOLOGUE AFUA_5G01990)-RELATED-RELATED"/>
    <property type="match status" value="1"/>
</dbReference>
<evidence type="ECO:0000313" key="3">
    <source>
        <dbReference type="Proteomes" id="UP001244011"/>
    </source>
</evidence>
<evidence type="ECO:0000256" key="1">
    <source>
        <dbReference type="SAM" id="SignalP"/>
    </source>
</evidence>
<feature type="chain" id="PRO_5042586907" evidence="1">
    <location>
        <begin position="22"/>
        <end position="186"/>
    </location>
</feature>
<gene>
    <name evidence="2" type="ORF">QBC33DRAFT_538135</name>
</gene>
<reference evidence="2" key="1">
    <citation type="submission" date="2023-06" db="EMBL/GenBank/DDBJ databases">
        <title>Genome-scale phylogeny and comparative genomics of the fungal order Sordariales.</title>
        <authorList>
            <consortium name="Lawrence Berkeley National Laboratory"/>
            <person name="Hensen N."/>
            <person name="Bonometti L."/>
            <person name="Westerberg I."/>
            <person name="Brannstrom I.O."/>
            <person name="Guillou S."/>
            <person name="Cros-Aarteil S."/>
            <person name="Calhoun S."/>
            <person name="Haridas S."/>
            <person name="Kuo A."/>
            <person name="Mondo S."/>
            <person name="Pangilinan J."/>
            <person name="Riley R."/>
            <person name="Labutti K."/>
            <person name="Andreopoulos B."/>
            <person name="Lipzen A."/>
            <person name="Chen C."/>
            <person name="Yanf M."/>
            <person name="Daum C."/>
            <person name="Ng V."/>
            <person name="Clum A."/>
            <person name="Steindorff A."/>
            <person name="Ohm R."/>
            <person name="Martin F."/>
            <person name="Silar P."/>
            <person name="Natvig D."/>
            <person name="Lalanne C."/>
            <person name="Gautier V."/>
            <person name="Ament-Velasquez S.L."/>
            <person name="Kruys A."/>
            <person name="Hutchinson M.I."/>
            <person name="Powell A.J."/>
            <person name="Barry K."/>
            <person name="Miller A.N."/>
            <person name="Grigoriev I.V."/>
            <person name="Debuchy R."/>
            <person name="Gladieux P."/>
            <person name="Thoren M.H."/>
            <person name="Johannesson H."/>
        </authorList>
    </citation>
    <scope>NUCLEOTIDE SEQUENCE</scope>
    <source>
        <strain evidence="2">8032-3</strain>
    </source>
</reference>
<keyword evidence="1" id="KW-0732">Signal</keyword>
<protein>
    <submittedName>
        <fullName evidence="2">Uncharacterized protein</fullName>
    </submittedName>
</protein>
<dbReference type="Proteomes" id="UP001244011">
    <property type="component" value="Unassembled WGS sequence"/>
</dbReference>